<dbReference type="Proteomes" id="UP000095472">
    <property type="component" value="Chromosome"/>
</dbReference>
<name>A0ACD5GUQ4_9CYAN</name>
<reference evidence="1 2" key="1">
    <citation type="journal article" date="2016" name="Genome Announc.">
        <title>Draft Genome Sequence of the Thermotolerant Cyanobacterium Desertifilum sp. IPPAS B-1220.</title>
        <authorList>
            <person name="Mironov K.S."/>
            <person name="Sinetova M.A."/>
            <person name="Bolatkhan K."/>
            <person name="Zayadan B.K."/>
            <person name="Ustinova V.V."/>
            <person name="Kupriyanova E.V."/>
            <person name="Skrypnik A.N."/>
            <person name="Gogoleva N.E."/>
            <person name="Gogolev Y.V."/>
            <person name="Los D.A."/>
        </authorList>
    </citation>
    <scope>NUCLEOTIDE SEQUENCE [LARGE SCALE GENOMIC DNA]</scope>
    <source>
        <strain evidence="1 2">IPPAS B-1220</strain>
    </source>
</reference>
<keyword evidence="2" id="KW-1185">Reference proteome</keyword>
<gene>
    <name evidence="1" type="ORF">BH720_034235</name>
</gene>
<sequence>MGASVVRSVWLIMGYVRLLTPDIGTVRLPNQGIKQAVAIAGAIAPLASLIVQL</sequence>
<organism evidence="1 2">
    <name type="scientific">Desertifilum tharense IPPAS B-1220</name>
    <dbReference type="NCBI Taxonomy" id="1781255"/>
    <lineage>
        <taxon>Bacteria</taxon>
        <taxon>Bacillati</taxon>
        <taxon>Cyanobacteriota</taxon>
        <taxon>Cyanophyceae</taxon>
        <taxon>Desertifilales</taxon>
        <taxon>Desertifilaceae</taxon>
        <taxon>Desertifilum</taxon>
    </lineage>
</organism>
<dbReference type="EMBL" id="CP182909">
    <property type="protein sequence ID" value="XPM64061.1"/>
    <property type="molecule type" value="Genomic_DNA"/>
</dbReference>
<protein>
    <submittedName>
        <fullName evidence="1">Uncharacterized protein</fullName>
    </submittedName>
</protein>
<accession>A0ACD5GUQ4</accession>
<evidence type="ECO:0000313" key="1">
    <source>
        <dbReference type="EMBL" id="XPM64061.1"/>
    </source>
</evidence>
<evidence type="ECO:0000313" key="2">
    <source>
        <dbReference type="Proteomes" id="UP000095472"/>
    </source>
</evidence>
<proteinExistence type="predicted"/>